<feature type="compositionally biased region" description="Basic and acidic residues" evidence="11">
    <location>
        <begin position="501"/>
        <end position="524"/>
    </location>
</feature>
<evidence type="ECO:0000256" key="7">
    <source>
        <dbReference type="ARBA" id="ARBA00023118"/>
    </source>
</evidence>
<accession>I4APC9</accession>
<gene>
    <name evidence="13" type="ordered locus">Fleli_3494</name>
</gene>
<dbReference type="InterPro" id="IPR000123">
    <property type="entry name" value="Reverse_transcriptase_msDNA"/>
</dbReference>
<keyword evidence="14" id="KW-1185">Reference proteome</keyword>
<dbReference type="OrthoDB" id="9780724at2"/>
<dbReference type="GO" id="GO:0051607">
    <property type="term" value="P:defense response to virus"/>
    <property type="evidence" value="ECO:0007669"/>
    <property type="project" value="UniProtKB-KW"/>
</dbReference>
<dbReference type="AlphaFoldDB" id="I4APC9"/>
<evidence type="ECO:0000256" key="3">
    <source>
        <dbReference type="ARBA" id="ARBA00022695"/>
    </source>
</evidence>
<feature type="domain" description="Reverse transcriptase" evidence="12">
    <location>
        <begin position="159"/>
        <end position="405"/>
    </location>
</feature>
<sequence length="532" mass="61752">MSMTRQELYDRIRTTSKEAYILEEMKRLGFWGDSEKPTLAEELINKQARLQKELSELNQKQRQYNSREAMLKEVRLERMKASKEKQKETKARNEEKVRLKAEKWAETQKTNIIYLGQEVSEGLNNTTSDKEKLEKLKLPYFENIVEFSEKINKPISELRFLAFQRSVSKVNQYHNYYVPKKSGGKRLISAPKPKLKHTQNWIKTNVLDKIEINENVHGFVKERSILTNAEPHQNKNLVISLDLKDFFPSISYKRVKGLFLKFGYSEQLSTLFGLLTTHNETDKLNVDGEIYYAQKVDKETGKTNRFLPQGSPASPAITTLIAYKMDKRLEGLAKKMGFTYTRYADDLTFSSDLDLKKDTKATNKIIGSLLYFVKKVVTSEGFEIHPDKTHIMRKGNQQKVTGIIVNQNTENKLGIDRQTLRKFRAFLHQTAKTGWKVDKNAKDKKWGIHPDPKQAALGFASFIKMVDAEKGEKFIQKIKSIPTAEDYLQTDDTTLVSQKTEEKTLKQVETKSKESEQEIEKQSDESDWWDIF</sequence>
<evidence type="ECO:0000259" key="12">
    <source>
        <dbReference type="PROSITE" id="PS50878"/>
    </source>
</evidence>
<dbReference type="eggNOG" id="COG3344">
    <property type="taxonomic scope" value="Bacteria"/>
</dbReference>
<dbReference type="SUPFAM" id="SSF56672">
    <property type="entry name" value="DNA/RNA polymerases"/>
    <property type="match status" value="1"/>
</dbReference>
<dbReference type="PANTHER" id="PTHR34047">
    <property type="entry name" value="NUCLEAR INTRON MATURASE 1, MITOCHONDRIAL-RELATED"/>
    <property type="match status" value="1"/>
</dbReference>
<evidence type="ECO:0000313" key="14">
    <source>
        <dbReference type="Proteomes" id="UP000006054"/>
    </source>
</evidence>
<evidence type="ECO:0000256" key="10">
    <source>
        <dbReference type="SAM" id="Coils"/>
    </source>
</evidence>
<comment type="catalytic activity">
    <reaction evidence="9">
        <text>DNA(n) + a 2'-deoxyribonucleoside 5'-triphosphate = DNA(n+1) + diphosphate</text>
        <dbReference type="Rhea" id="RHEA:22508"/>
        <dbReference type="Rhea" id="RHEA-COMP:17339"/>
        <dbReference type="Rhea" id="RHEA-COMP:17340"/>
        <dbReference type="ChEBI" id="CHEBI:33019"/>
        <dbReference type="ChEBI" id="CHEBI:61560"/>
        <dbReference type="ChEBI" id="CHEBI:173112"/>
        <dbReference type="EC" id="2.7.7.49"/>
    </reaction>
</comment>
<evidence type="ECO:0000256" key="6">
    <source>
        <dbReference type="ARBA" id="ARBA00022918"/>
    </source>
</evidence>
<dbReference type="GO" id="GO:0003964">
    <property type="term" value="F:RNA-directed DNA polymerase activity"/>
    <property type="evidence" value="ECO:0007669"/>
    <property type="project" value="UniProtKB-KW"/>
</dbReference>
<dbReference type="EMBL" id="CP003345">
    <property type="protein sequence ID" value="AFM05814.1"/>
    <property type="molecule type" value="Genomic_DNA"/>
</dbReference>
<reference evidence="14" key="1">
    <citation type="submission" date="2012-06" db="EMBL/GenBank/DDBJ databases">
        <title>The complete genome of Flexibacter litoralis DSM 6794.</title>
        <authorList>
            <person name="Lucas S."/>
            <person name="Copeland A."/>
            <person name="Lapidus A."/>
            <person name="Glavina del Rio T."/>
            <person name="Dalin E."/>
            <person name="Tice H."/>
            <person name="Bruce D."/>
            <person name="Goodwin L."/>
            <person name="Pitluck S."/>
            <person name="Peters L."/>
            <person name="Ovchinnikova G."/>
            <person name="Lu M."/>
            <person name="Kyrpides N."/>
            <person name="Mavromatis K."/>
            <person name="Ivanova N."/>
            <person name="Brettin T."/>
            <person name="Detter J.C."/>
            <person name="Han C."/>
            <person name="Larimer F."/>
            <person name="Land M."/>
            <person name="Hauser L."/>
            <person name="Markowitz V."/>
            <person name="Cheng J.-F."/>
            <person name="Hugenholtz P."/>
            <person name="Woyke T."/>
            <person name="Wu D."/>
            <person name="Spring S."/>
            <person name="Lang E."/>
            <person name="Kopitz M."/>
            <person name="Brambilla E."/>
            <person name="Klenk H.-P."/>
            <person name="Eisen J.A."/>
        </authorList>
    </citation>
    <scope>NUCLEOTIDE SEQUENCE [LARGE SCALE GENOMIC DNA]</scope>
    <source>
        <strain evidence="14">ATCC 23117 / DSM 6794 / NBRC 15988 / NCIMB 1366 / Sio-4</strain>
    </source>
</reference>
<protein>
    <recommendedName>
        <fullName evidence="1">RNA-directed DNA polymerase</fullName>
        <ecNumber evidence="1">2.7.7.49</ecNumber>
    </recommendedName>
</protein>
<dbReference type="RefSeq" id="WP_014799239.1">
    <property type="nucleotide sequence ID" value="NC_018018.1"/>
</dbReference>
<dbReference type="STRING" id="880071.Fleli_3494"/>
<keyword evidence="3 13" id="KW-0548">Nucleotidyltransferase</keyword>
<dbReference type="PANTHER" id="PTHR34047:SF7">
    <property type="entry name" value="RNA-DIRECTED DNA POLYMERASE"/>
    <property type="match status" value="1"/>
</dbReference>
<keyword evidence="7" id="KW-0051">Antiviral defense</keyword>
<proteinExistence type="inferred from homology"/>
<evidence type="ECO:0000256" key="9">
    <source>
        <dbReference type="ARBA" id="ARBA00048173"/>
    </source>
</evidence>
<feature type="coiled-coil region" evidence="10">
    <location>
        <begin position="40"/>
        <end position="96"/>
    </location>
</feature>
<dbReference type="PROSITE" id="PS50878">
    <property type="entry name" value="RT_POL"/>
    <property type="match status" value="1"/>
</dbReference>
<dbReference type="Proteomes" id="UP000006054">
    <property type="component" value="Chromosome"/>
</dbReference>
<dbReference type="Pfam" id="PF00078">
    <property type="entry name" value="RVT_1"/>
    <property type="match status" value="1"/>
</dbReference>
<dbReference type="InterPro" id="IPR000477">
    <property type="entry name" value="RT_dom"/>
</dbReference>
<organism evidence="13 14">
    <name type="scientific">Bernardetia litoralis (strain ATCC 23117 / DSM 6794 / NBRC 15988 / NCIMB 1366 / Fx l1 / Sio-4)</name>
    <name type="common">Flexibacter litoralis</name>
    <dbReference type="NCBI Taxonomy" id="880071"/>
    <lineage>
        <taxon>Bacteria</taxon>
        <taxon>Pseudomonadati</taxon>
        <taxon>Bacteroidota</taxon>
        <taxon>Cytophagia</taxon>
        <taxon>Cytophagales</taxon>
        <taxon>Bernardetiaceae</taxon>
        <taxon>Bernardetia</taxon>
    </lineage>
</organism>
<evidence type="ECO:0000256" key="1">
    <source>
        <dbReference type="ARBA" id="ARBA00012493"/>
    </source>
</evidence>
<dbReference type="GO" id="GO:0046872">
    <property type="term" value="F:metal ion binding"/>
    <property type="evidence" value="ECO:0007669"/>
    <property type="project" value="UniProtKB-KW"/>
</dbReference>
<feature type="region of interest" description="Disordered" evidence="11">
    <location>
        <begin position="501"/>
        <end position="532"/>
    </location>
</feature>
<dbReference type="CDD" id="cd03487">
    <property type="entry name" value="RT_Bac_retron_II"/>
    <property type="match status" value="1"/>
</dbReference>
<dbReference type="InterPro" id="IPR043502">
    <property type="entry name" value="DNA/RNA_pol_sf"/>
</dbReference>
<dbReference type="PATRIC" id="fig|880071.3.peg.3500"/>
<evidence type="ECO:0000256" key="11">
    <source>
        <dbReference type="SAM" id="MobiDB-lite"/>
    </source>
</evidence>
<dbReference type="GO" id="GO:0003723">
    <property type="term" value="F:RNA binding"/>
    <property type="evidence" value="ECO:0007669"/>
    <property type="project" value="InterPro"/>
</dbReference>
<evidence type="ECO:0000256" key="2">
    <source>
        <dbReference type="ARBA" id="ARBA00022679"/>
    </source>
</evidence>
<keyword evidence="10" id="KW-0175">Coiled coil</keyword>
<dbReference type="InterPro" id="IPR051083">
    <property type="entry name" value="GrpII_Intron_Splice-Mob/Def"/>
</dbReference>
<keyword evidence="4" id="KW-0479">Metal-binding</keyword>
<evidence type="ECO:0000256" key="8">
    <source>
        <dbReference type="ARBA" id="ARBA00034120"/>
    </source>
</evidence>
<dbReference type="PRINTS" id="PR00866">
    <property type="entry name" value="RNADNAPOLMS"/>
</dbReference>
<keyword evidence="6 13" id="KW-0695">RNA-directed DNA polymerase</keyword>
<dbReference type="EC" id="2.7.7.49" evidence="1"/>
<evidence type="ECO:0000256" key="5">
    <source>
        <dbReference type="ARBA" id="ARBA00022842"/>
    </source>
</evidence>
<dbReference type="Gene3D" id="3.30.70.270">
    <property type="match status" value="1"/>
</dbReference>
<keyword evidence="2 13" id="KW-0808">Transferase</keyword>
<dbReference type="InterPro" id="IPR043128">
    <property type="entry name" value="Rev_trsase/Diguanyl_cyclase"/>
</dbReference>
<evidence type="ECO:0000313" key="13">
    <source>
        <dbReference type="EMBL" id="AFM05814.1"/>
    </source>
</evidence>
<name>I4APC9_BERLS</name>
<dbReference type="KEGG" id="fli:Fleli_3494"/>
<dbReference type="HOGENOM" id="CLU_028398_4_0_10"/>
<evidence type="ECO:0000256" key="4">
    <source>
        <dbReference type="ARBA" id="ARBA00022723"/>
    </source>
</evidence>
<comment type="similarity">
    <text evidence="8">Belongs to the bacterial reverse transcriptase family.</text>
</comment>
<keyword evidence="5" id="KW-0460">Magnesium</keyword>